<feature type="domain" description="NXPE C-terminal" evidence="2">
    <location>
        <begin position="221"/>
        <end position="446"/>
    </location>
</feature>
<dbReference type="InterPro" id="IPR026845">
    <property type="entry name" value="NXPH/NXPE"/>
</dbReference>
<evidence type="ECO:0000256" key="1">
    <source>
        <dbReference type="ARBA" id="ARBA00005431"/>
    </source>
</evidence>
<dbReference type="SUPFAM" id="SSF81296">
    <property type="entry name" value="E set domains"/>
    <property type="match status" value="1"/>
</dbReference>
<reference evidence="3" key="4">
    <citation type="submission" date="2025-08" db="UniProtKB">
        <authorList>
            <consortium name="Ensembl"/>
        </authorList>
    </citation>
    <scope>IDENTIFICATION</scope>
</reference>
<reference evidence="3" key="5">
    <citation type="submission" date="2025-09" db="UniProtKB">
        <authorList>
            <consortium name="Ensembl"/>
        </authorList>
    </citation>
    <scope>IDENTIFICATION</scope>
</reference>
<evidence type="ECO:0000313" key="3">
    <source>
        <dbReference type="Ensembl" id="ENSCMIP00000047850.1"/>
    </source>
</evidence>
<dbReference type="InterPro" id="IPR014756">
    <property type="entry name" value="Ig_E-set"/>
</dbReference>
<evidence type="ECO:0000259" key="2">
    <source>
        <dbReference type="Pfam" id="PF24536"/>
    </source>
</evidence>
<protein>
    <recommendedName>
        <fullName evidence="2">NXPE C-terminal domain-containing protein</fullName>
    </recommendedName>
</protein>
<accession>A0A4W3KIY1</accession>
<name>A0A4W3KIY1_CALMI</name>
<reference evidence="4" key="3">
    <citation type="journal article" date="2014" name="Nature">
        <title>Elephant shark genome provides unique insights into gnathostome evolution.</title>
        <authorList>
            <consortium name="International Elephant Shark Genome Sequencing Consortium"/>
            <person name="Venkatesh B."/>
            <person name="Lee A.P."/>
            <person name="Ravi V."/>
            <person name="Maurya A.K."/>
            <person name="Lian M.M."/>
            <person name="Swann J.B."/>
            <person name="Ohta Y."/>
            <person name="Flajnik M.F."/>
            <person name="Sutoh Y."/>
            <person name="Kasahara M."/>
            <person name="Hoon S."/>
            <person name="Gangu V."/>
            <person name="Roy S.W."/>
            <person name="Irimia M."/>
            <person name="Korzh V."/>
            <person name="Kondrychyn I."/>
            <person name="Lim Z.W."/>
            <person name="Tay B.H."/>
            <person name="Tohari S."/>
            <person name="Kong K.W."/>
            <person name="Ho S."/>
            <person name="Lorente-Galdos B."/>
            <person name="Quilez J."/>
            <person name="Marques-Bonet T."/>
            <person name="Raney B.J."/>
            <person name="Ingham P.W."/>
            <person name="Tay A."/>
            <person name="Hillier L.W."/>
            <person name="Minx P."/>
            <person name="Boehm T."/>
            <person name="Wilson R.K."/>
            <person name="Brenner S."/>
            <person name="Warren W.C."/>
        </authorList>
    </citation>
    <scope>NUCLEOTIDE SEQUENCE [LARGE SCALE GENOMIC DNA]</scope>
</reference>
<dbReference type="InterPro" id="IPR013783">
    <property type="entry name" value="Ig-like_fold"/>
</dbReference>
<dbReference type="Ensembl" id="ENSCMIT00000048524.1">
    <property type="protein sequence ID" value="ENSCMIP00000047850.1"/>
    <property type="gene ID" value="ENSCMIG00000019596.1"/>
</dbReference>
<comment type="similarity">
    <text evidence="1">Belongs to the NXPE family.</text>
</comment>
<reference evidence="4" key="1">
    <citation type="journal article" date="2006" name="Science">
        <title>Ancient noncoding elements conserved in the human genome.</title>
        <authorList>
            <person name="Venkatesh B."/>
            <person name="Kirkness E.F."/>
            <person name="Loh Y.H."/>
            <person name="Halpern A.L."/>
            <person name="Lee A.P."/>
            <person name="Johnson J."/>
            <person name="Dandona N."/>
            <person name="Viswanathan L.D."/>
            <person name="Tay A."/>
            <person name="Venter J.C."/>
            <person name="Strausberg R.L."/>
            <person name="Brenner S."/>
        </authorList>
    </citation>
    <scope>NUCLEOTIDE SEQUENCE [LARGE SCALE GENOMIC DNA]</scope>
</reference>
<dbReference type="AlphaFoldDB" id="A0A4W3KIY1"/>
<reference evidence="4" key="2">
    <citation type="journal article" date="2007" name="PLoS Biol.">
        <title>Survey sequencing and comparative analysis of the elephant shark (Callorhinchus milii) genome.</title>
        <authorList>
            <person name="Venkatesh B."/>
            <person name="Kirkness E.F."/>
            <person name="Loh Y.H."/>
            <person name="Halpern A.L."/>
            <person name="Lee A.P."/>
            <person name="Johnson J."/>
            <person name="Dandona N."/>
            <person name="Viswanathan L.D."/>
            <person name="Tay A."/>
            <person name="Venter J.C."/>
            <person name="Strausberg R.L."/>
            <person name="Brenner S."/>
        </authorList>
    </citation>
    <scope>NUCLEOTIDE SEQUENCE [LARGE SCALE GENOMIC DNA]</scope>
</reference>
<dbReference type="PANTHER" id="PTHR16165:SF9">
    <property type="entry name" value="NXPE FAMILY MEMBER 3"/>
    <property type="match status" value="1"/>
</dbReference>
<organism evidence="3 4">
    <name type="scientific">Callorhinchus milii</name>
    <name type="common">Ghost shark</name>
    <dbReference type="NCBI Taxonomy" id="7868"/>
    <lineage>
        <taxon>Eukaryota</taxon>
        <taxon>Metazoa</taxon>
        <taxon>Chordata</taxon>
        <taxon>Craniata</taxon>
        <taxon>Vertebrata</taxon>
        <taxon>Chondrichthyes</taxon>
        <taxon>Holocephali</taxon>
        <taxon>Chimaeriformes</taxon>
        <taxon>Callorhinchidae</taxon>
        <taxon>Callorhinchus</taxon>
    </lineage>
</organism>
<sequence>MFLLKMIEWTNSPGARTPFMNSTDPKHSHFLILNSQNTFHIGDQLQVMVHMYDFSGHPKQYGGDYLQARIHTPELKAGSVGTVVDYQNGSYKINFTLFWSGKVEVSVILVHPSEAIQVLKWMRDEHKYKIAYQSNFRSGNIKETTKCYLCLPDGVPVCNFTDLKTGEPWFCYKPQKLHCSARISHAKLTLLLFLFSGANVGNCVRGKSLTSPSGFYFQNQWMSTQCNIRRFDTSTKVTNCLRGKLVHLYGDSTMRQWFDYLDRVLPGLRLFQFGIVPANGPSIGVDAANRIMVKYRCHGPPIGYTDVSSRQLHYIANQLDNTKGGRSTVIAITIWAHMTFLPVEAYIRRLQNIRRSIVELLSRSPDTHIIFKTANVRDLNPVRYSLFYSDWYSFHLDKVLRKMFEGINVAFVDAWEISAAHYVAHNVHPPPIIVKNEIDMFLSYLCPL</sequence>
<dbReference type="PANTHER" id="PTHR16165">
    <property type="entry name" value="NXPE FAMILY MEMBER"/>
    <property type="match status" value="1"/>
</dbReference>
<proteinExistence type="inferred from homology"/>
<keyword evidence="4" id="KW-1185">Reference proteome</keyword>
<dbReference type="Pfam" id="PF24536">
    <property type="entry name" value="NXPE4_C"/>
    <property type="match status" value="1"/>
</dbReference>
<evidence type="ECO:0000313" key="4">
    <source>
        <dbReference type="Proteomes" id="UP000314986"/>
    </source>
</evidence>
<dbReference type="Gene3D" id="2.60.40.10">
    <property type="entry name" value="Immunoglobulins"/>
    <property type="match status" value="1"/>
</dbReference>
<dbReference type="InterPro" id="IPR057106">
    <property type="entry name" value="NXPE4_C"/>
</dbReference>
<dbReference type="GeneTree" id="ENSGT00950000182866"/>
<dbReference type="Proteomes" id="UP000314986">
    <property type="component" value="Unassembled WGS sequence"/>
</dbReference>
<dbReference type="Pfam" id="PF06312">
    <property type="entry name" value="Neurexophilin"/>
    <property type="match status" value="1"/>
</dbReference>